<sequence>MSNEEPTFAALLSGLRERQSLSQGALARLARCTRPYIGQLERGERQRPSERLARQLADALHLQGQDRLAFLVAAGCAPLAPETPLNVEEPVLNRYARALVKGSVYPGVLHDSQWSVLYANAAAYGLFRELGDPLVPGESLLGQVFSPHYRSRIPDWEAWARAMLAQFKRDGAHLSGAAERQQLLTRLRALPDFARLWKNVEAAGDPTPTMPIEFVLPDLGPFRLEVIRLTFVGLPELWHVSFLPADEGARRLLQRLHPQQLQPDW</sequence>
<keyword evidence="3" id="KW-1185">Reference proteome</keyword>
<dbReference type="CDD" id="cd00093">
    <property type="entry name" value="HTH_XRE"/>
    <property type="match status" value="1"/>
</dbReference>
<evidence type="ECO:0000313" key="3">
    <source>
        <dbReference type="Proteomes" id="UP001597475"/>
    </source>
</evidence>
<name>A0ABW5P424_9DEIO</name>
<evidence type="ECO:0000313" key="2">
    <source>
        <dbReference type="EMBL" id="MFD2609616.1"/>
    </source>
</evidence>
<organism evidence="2 3">
    <name type="scientific">Deinococcus taklimakanensis</name>
    <dbReference type="NCBI Taxonomy" id="536443"/>
    <lineage>
        <taxon>Bacteria</taxon>
        <taxon>Thermotogati</taxon>
        <taxon>Deinococcota</taxon>
        <taxon>Deinococci</taxon>
        <taxon>Deinococcales</taxon>
        <taxon>Deinococcaceae</taxon>
        <taxon>Deinococcus</taxon>
    </lineage>
</organism>
<dbReference type="PROSITE" id="PS50943">
    <property type="entry name" value="HTH_CROC1"/>
    <property type="match status" value="1"/>
</dbReference>
<proteinExistence type="predicted"/>
<accession>A0ABW5P424</accession>
<dbReference type="Proteomes" id="UP001597475">
    <property type="component" value="Unassembled WGS sequence"/>
</dbReference>
<reference evidence="3" key="1">
    <citation type="journal article" date="2019" name="Int. J. Syst. Evol. Microbiol.">
        <title>The Global Catalogue of Microorganisms (GCM) 10K type strain sequencing project: providing services to taxonomists for standard genome sequencing and annotation.</title>
        <authorList>
            <consortium name="The Broad Institute Genomics Platform"/>
            <consortium name="The Broad Institute Genome Sequencing Center for Infectious Disease"/>
            <person name="Wu L."/>
            <person name="Ma J."/>
        </authorList>
    </citation>
    <scope>NUCLEOTIDE SEQUENCE [LARGE SCALE GENOMIC DNA]</scope>
    <source>
        <strain evidence="3">KCTC 33842</strain>
    </source>
</reference>
<comment type="caution">
    <text evidence="2">The sequence shown here is derived from an EMBL/GenBank/DDBJ whole genome shotgun (WGS) entry which is preliminary data.</text>
</comment>
<dbReference type="InterPro" id="IPR041413">
    <property type="entry name" value="MLTR_LBD"/>
</dbReference>
<gene>
    <name evidence="2" type="ORF">ACFSR9_09225</name>
</gene>
<dbReference type="SUPFAM" id="SSF47413">
    <property type="entry name" value="lambda repressor-like DNA-binding domains"/>
    <property type="match status" value="1"/>
</dbReference>
<dbReference type="InterPro" id="IPR001387">
    <property type="entry name" value="Cro/C1-type_HTH"/>
</dbReference>
<feature type="domain" description="HTH cro/C1-type" evidence="1">
    <location>
        <begin position="12"/>
        <end position="71"/>
    </location>
</feature>
<dbReference type="PANTHER" id="PTHR35010">
    <property type="entry name" value="BLL4672 PROTEIN-RELATED"/>
    <property type="match status" value="1"/>
</dbReference>
<dbReference type="Pfam" id="PF13560">
    <property type="entry name" value="HTH_31"/>
    <property type="match status" value="1"/>
</dbReference>
<dbReference type="SMART" id="SM00530">
    <property type="entry name" value="HTH_XRE"/>
    <property type="match status" value="1"/>
</dbReference>
<evidence type="ECO:0000259" key="1">
    <source>
        <dbReference type="PROSITE" id="PS50943"/>
    </source>
</evidence>
<protein>
    <submittedName>
        <fullName evidence="2">Helix-turn-helix domain-containing protein</fullName>
    </submittedName>
</protein>
<dbReference type="Pfam" id="PF17765">
    <property type="entry name" value="MLTR_LBD"/>
    <property type="match status" value="1"/>
</dbReference>
<dbReference type="EMBL" id="JBHUMK010000040">
    <property type="protein sequence ID" value="MFD2609616.1"/>
    <property type="molecule type" value="Genomic_DNA"/>
</dbReference>
<dbReference type="Gene3D" id="1.10.260.40">
    <property type="entry name" value="lambda repressor-like DNA-binding domains"/>
    <property type="match status" value="1"/>
</dbReference>
<dbReference type="PANTHER" id="PTHR35010:SF4">
    <property type="entry name" value="BLL5781 PROTEIN"/>
    <property type="match status" value="1"/>
</dbReference>
<dbReference type="Gene3D" id="3.30.450.180">
    <property type="match status" value="1"/>
</dbReference>
<dbReference type="RefSeq" id="WP_386845138.1">
    <property type="nucleotide sequence ID" value="NZ_JBHUMK010000040.1"/>
</dbReference>
<dbReference type="InterPro" id="IPR010982">
    <property type="entry name" value="Lambda_DNA-bd_dom_sf"/>
</dbReference>